<dbReference type="GO" id="GO:0006397">
    <property type="term" value="P:mRNA processing"/>
    <property type="evidence" value="ECO:0007669"/>
    <property type="project" value="UniProtKB-KW"/>
</dbReference>
<feature type="compositionally biased region" description="Gly residues" evidence="13">
    <location>
        <begin position="184"/>
        <end position="196"/>
    </location>
</feature>
<reference evidence="15 16" key="1">
    <citation type="journal article" date="2019" name="Sci. Rep.">
        <title>Comparative genomics of chytrid fungi reveal insights into the obligate biotrophic and pathogenic lifestyle of Synchytrium endobioticum.</title>
        <authorList>
            <person name="van de Vossenberg B.T.L.H."/>
            <person name="Warris S."/>
            <person name="Nguyen H.D.T."/>
            <person name="van Gent-Pelzer M.P.E."/>
            <person name="Joly D.L."/>
            <person name="van de Geest H.C."/>
            <person name="Bonants P.J.M."/>
            <person name="Smith D.S."/>
            <person name="Levesque C.A."/>
            <person name="van der Lee T.A.J."/>
        </authorList>
    </citation>
    <scope>NUCLEOTIDE SEQUENCE [LARGE SCALE GENOMIC DNA]</scope>
    <source>
        <strain evidence="15 16">CBS 809.83</strain>
    </source>
</reference>
<dbReference type="GO" id="GO:0035145">
    <property type="term" value="C:exon-exon junction complex"/>
    <property type="evidence" value="ECO:0007669"/>
    <property type="project" value="InterPro"/>
</dbReference>
<evidence type="ECO:0000256" key="9">
    <source>
        <dbReference type="ARBA" id="ARBA00022884"/>
    </source>
</evidence>
<evidence type="ECO:0000313" key="15">
    <source>
        <dbReference type="EMBL" id="TPX58601.1"/>
    </source>
</evidence>
<dbReference type="STRING" id="109895.A0A507E4F4"/>
<name>A0A507E4F4_9FUNG</name>
<dbReference type="GO" id="GO:0000184">
    <property type="term" value="P:nuclear-transcribed mRNA catabolic process, nonsense-mediated decay"/>
    <property type="evidence" value="ECO:0007669"/>
    <property type="project" value="UniProtKB-KW"/>
</dbReference>
<feature type="compositionally biased region" description="Polar residues" evidence="13">
    <location>
        <begin position="364"/>
        <end position="376"/>
    </location>
</feature>
<dbReference type="Proteomes" id="UP000318582">
    <property type="component" value="Unassembled WGS sequence"/>
</dbReference>
<keyword evidence="11" id="KW-0508">mRNA splicing</keyword>
<evidence type="ECO:0000256" key="10">
    <source>
        <dbReference type="ARBA" id="ARBA00023161"/>
    </source>
</evidence>
<organism evidence="15 16">
    <name type="scientific">Powellomyces hirtus</name>
    <dbReference type="NCBI Taxonomy" id="109895"/>
    <lineage>
        <taxon>Eukaryota</taxon>
        <taxon>Fungi</taxon>
        <taxon>Fungi incertae sedis</taxon>
        <taxon>Chytridiomycota</taxon>
        <taxon>Chytridiomycota incertae sedis</taxon>
        <taxon>Chytridiomycetes</taxon>
        <taxon>Spizellomycetales</taxon>
        <taxon>Powellomycetaceae</taxon>
        <taxon>Powellomyces</taxon>
    </lineage>
</organism>
<dbReference type="AlphaFoldDB" id="A0A507E4F4"/>
<gene>
    <name evidence="15" type="ORF">PhCBS80983_g03037</name>
</gene>
<dbReference type="GO" id="GO:0003729">
    <property type="term" value="F:mRNA binding"/>
    <property type="evidence" value="ECO:0007669"/>
    <property type="project" value="InterPro"/>
</dbReference>
<keyword evidence="4" id="KW-0813">Transport</keyword>
<dbReference type="GO" id="GO:0005737">
    <property type="term" value="C:cytoplasm"/>
    <property type="evidence" value="ECO:0007669"/>
    <property type="project" value="UniProtKB-SubCell"/>
</dbReference>
<evidence type="ECO:0000256" key="2">
    <source>
        <dbReference type="ARBA" id="ARBA00004496"/>
    </source>
</evidence>
<feature type="compositionally biased region" description="Acidic residues" evidence="13">
    <location>
        <begin position="97"/>
        <end position="106"/>
    </location>
</feature>
<keyword evidence="5" id="KW-0963">Cytoplasm</keyword>
<evidence type="ECO:0000256" key="5">
    <source>
        <dbReference type="ARBA" id="ARBA00022490"/>
    </source>
</evidence>
<evidence type="ECO:0000256" key="1">
    <source>
        <dbReference type="ARBA" id="ARBA00004123"/>
    </source>
</evidence>
<protein>
    <recommendedName>
        <fullName evidence="14">Btz domain-containing protein</fullName>
    </recommendedName>
</protein>
<feature type="compositionally biased region" description="Low complexity" evidence="13">
    <location>
        <begin position="213"/>
        <end position="225"/>
    </location>
</feature>
<feature type="compositionally biased region" description="Basic and acidic residues" evidence="13">
    <location>
        <begin position="352"/>
        <end position="363"/>
    </location>
</feature>
<keyword evidence="16" id="KW-1185">Reference proteome</keyword>
<evidence type="ECO:0000256" key="4">
    <source>
        <dbReference type="ARBA" id="ARBA00022448"/>
    </source>
</evidence>
<dbReference type="EMBL" id="QEAQ01000034">
    <property type="protein sequence ID" value="TPX58601.1"/>
    <property type="molecule type" value="Genomic_DNA"/>
</dbReference>
<evidence type="ECO:0000256" key="7">
    <source>
        <dbReference type="ARBA" id="ARBA00022816"/>
    </source>
</evidence>
<feature type="region of interest" description="Disordered" evidence="13">
    <location>
        <begin position="1"/>
        <end position="378"/>
    </location>
</feature>
<feature type="domain" description="Btz" evidence="14">
    <location>
        <begin position="147"/>
        <end position="279"/>
    </location>
</feature>
<evidence type="ECO:0000256" key="3">
    <source>
        <dbReference type="ARBA" id="ARBA00009548"/>
    </source>
</evidence>
<evidence type="ECO:0000256" key="8">
    <source>
        <dbReference type="ARBA" id="ARBA00022845"/>
    </source>
</evidence>
<feature type="compositionally biased region" description="Basic and acidic residues" evidence="13">
    <location>
        <begin position="233"/>
        <end position="265"/>
    </location>
</feature>
<evidence type="ECO:0000259" key="14">
    <source>
        <dbReference type="Pfam" id="PF09405"/>
    </source>
</evidence>
<keyword evidence="10" id="KW-0866">Nonsense-mediated mRNA decay</keyword>
<feature type="compositionally biased region" description="Basic and acidic residues" evidence="13">
    <location>
        <begin position="170"/>
        <end position="183"/>
    </location>
</feature>
<keyword evidence="8" id="KW-0810">Translation regulation</keyword>
<comment type="subcellular location">
    <subcellularLocation>
        <location evidence="2">Cytoplasm</location>
    </subcellularLocation>
    <subcellularLocation>
        <location evidence="1">Nucleus</location>
    </subcellularLocation>
</comment>
<keyword evidence="12" id="KW-0539">Nucleus</keyword>
<keyword evidence="9" id="KW-0694">RNA-binding</keyword>
<accession>A0A507E4F4</accession>
<feature type="compositionally biased region" description="Polar residues" evidence="13">
    <location>
        <begin position="333"/>
        <end position="342"/>
    </location>
</feature>
<dbReference type="GO" id="GO:0051028">
    <property type="term" value="P:mRNA transport"/>
    <property type="evidence" value="ECO:0007669"/>
    <property type="project" value="UniProtKB-KW"/>
</dbReference>
<feature type="region of interest" description="Disordered" evidence="13">
    <location>
        <begin position="393"/>
        <end position="424"/>
    </location>
</feature>
<dbReference type="Pfam" id="PF09405">
    <property type="entry name" value="Btz"/>
    <property type="match status" value="1"/>
</dbReference>
<comment type="caution">
    <text evidence="15">The sequence shown here is derived from an EMBL/GenBank/DDBJ whole genome shotgun (WGS) entry which is preliminary data.</text>
</comment>
<evidence type="ECO:0000256" key="13">
    <source>
        <dbReference type="SAM" id="MobiDB-lite"/>
    </source>
</evidence>
<feature type="compositionally biased region" description="Basic and acidic residues" evidence="13">
    <location>
        <begin position="617"/>
        <end position="626"/>
    </location>
</feature>
<feature type="region of interest" description="Disordered" evidence="13">
    <location>
        <begin position="604"/>
        <end position="633"/>
    </location>
</feature>
<sequence length="633" mass="68174">MSRFLSRRRNAGDQSESEESESHTSGASSSEEDLSGEESDDGSEAPSASGEDGLAGGTKDLAMTDGPQANSTASAKGSAEESADELERDGGDLSERGDDDEEEMEFDAAQADGAPKQPMRAIASEGSAPESGKRAQGAKRVVGPRGDGMDEYRRKLKEDPAFTPSIGKFWGHDDRFSGQDRGRGGFGRGRGRGGIQRGPPPFGAHQPTRPEAAAHAADGAPAVAAQPSPQRGFFKESRTLYDTENDPTEKPWVHDKFEEVADSPRPRHRKSWAPRDSESRKSYTVGDHVVTTVKHKAGATSQTGAPAVDDKAKQATQKYYTAHGGSDMDRQGSDQTPTQQPRQSKRYLKSAKAQDRQTAEDVSKSVTAALETSQGGVSVADAVSTAAEAKTLNSEATPFPETFVPRSNSSPKKRTTKRAPYGPPGYDQYPMGTTYQSAPPPPMPQPGVPLAAPHLMTNSGQVVMMTDTGLYVPADAYSNNYMYQTPYPAYMYPQSYTSQPHPGDMPSSTYGYYGHPGGQMFYPPPLTMYDPSGSGMMMPAAAMPVYNNGMYMPQVMPNIPFQAANSVVTSTIADQEQQPVQPIQVRRPNDGEIVQLKKVVPEKAGIQEKPTPKIRIRSKDGEEVDIRSFTAGQ</sequence>
<dbReference type="GO" id="GO:0006417">
    <property type="term" value="P:regulation of translation"/>
    <property type="evidence" value="ECO:0007669"/>
    <property type="project" value="UniProtKB-KW"/>
</dbReference>
<feature type="compositionally biased region" description="Basic and acidic residues" evidence="13">
    <location>
        <begin position="147"/>
        <end position="160"/>
    </location>
</feature>
<comment type="similarity">
    <text evidence="3">Belongs to the CASC3 family.</text>
</comment>
<evidence type="ECO:0000256" key="12">
    <source>
        <dbReference type="ARBA" id="ARBA00023242"/>
    </source>
</evidence>
<keyword evidence="6" id="KW-0507">mRNA processing</keyword>
<dbReference type="InterPro" id="IPR018545">
    <property type="entry name" value="Btz_dom"/>
</dbReference>
<evidence type="ECO:0000256" key="6">
    <source>
        <dbReference type="ARBA" id="ARBA00022664"/>
    </source>
</evidence>
<feature type="compositionally biased region" description="Acidic residues" evidence="13">
    <location>
        <begin position="30"/>
        <end position="43"/>
    </location>
</feature>
<dbReference type="GO" id="GO:0008380">
    <property type="term" value="P:RNA splicing"/>
    <property type="evidence" value="ECO:0007669"/>
    <property type="project" value="UniProtKB-KW"/>
</dbReference>
<evidence type="ECO:0000313" key="16">
    <source>
        <dbReference type="Proteomes" id="UP000318582"/>
    </source>
</evidence>
<proteinExistence type="inferred from homology"/>
<keyword evidence="7" id="KW-0509">mRNA transport</keyword>
<evidence type="ECO:0000256" key="11">
    <source>
        <dbReference type="ARBA" id="ARBA00023187"/>
    </source>
</evidence>